<dbReference type="SUPFAM" id="SSF51366">
    <property type="entry name" value="Ribulose-phoshate binding barrel"/>
    <property type="match status" value="1"/>
</dbReference>
<evidence type="ECO:0000313" key="4">
    <source>
        <dbReference type="Proteomes" id="UP000229631"/>
    </source>
</evidence>
<evidence type="ECO:0008006" key="5">
    <source>
        <dbReference type="Google" id="ProtNLM"/>
    </source>
</evidence>
<dbReference type="EMBL" id="PEVC01000042">
    <property type="protein sequence ID" value="PIV00780.1"/>
    <property type="molecule type" value="Genomic_DNA"/>
</dbReference>
<dbReference type="GO" id="GO:0046872">
    <property type="term" value="F:metal ion binding"/>
    <property type="evidence" value="ECO:0007669"/>
    <property type="project" value="UniProtKB-KW"/>
</dbReference>
<sequence>MAEIVPTILTADFSEYIKKMQGLKGVCPRVQVDIIDGKFVGNQTISLESLKNEPTDLRMDLHLMVKEPEEWVNRALEILPDRLIGQVEMMYEPQKFINRATNGGFEVGIALDLETPVESVPEEIYHMVDLVLLLSVKAGFSGQEFDEKVLEKIEKIKKIVGDLVGIGVDGGLTDEKIKLCQKKGANIFNVGSTFWEAEDLGLRYNELLKLISEDRQ</sequence>
<dbReference type="GO" id="GO:0016857">
    <property type="term" value="F:racemase and epimerase activity, acting on carbohydrates and derivatives"/>
    <property type="evidence" value="ECO:0007669"/>
    <property type="project" value="InterPro"/>
</dbReference>
<dbReference type="PANTHER" id="PTHR11749">
    <property type="entry name" value="RIBULOSE-5-PHOSPHATE-3-EPIMERASE"/>
    <property type="match status" value="1"/>
</dbReference>
<comment type="caution">
    <text evidence="3">The sequence shown here is derived from an EMBL/GenBank/DDBJ whole genome shotgun (WGS) entry which is preliminary data.</text>
</comment>
<evidence type="ECO:0000313" key="3">
    <source>
        <dbReference type="EMBL" id="PIV00780.1"/>
    </source>
</evidence>
<organism evidence="3 4">
    <name type="scientific">Candidatus Shapirobacteria bacterium CG03_land_8_20_14_0_80_39_12</name>
    <dbReference type="NCBI Taxonomy" id="1974879"/>
    <lineage>
        <taxon>Bacteria</taxon>
        <taxon>Candidatus Shapironibacteriota</taxon>
    </lineage>
</organism>
<dbReference type="InterPro" id="IPR013785">
    <property type="entry name" value="Aldolase_TIM"/>
</dbReference>
<dbReference type="Pfam" id="PF00834">
    <property type="entry name" value="Ribul_P_3_epim"/>
    <property type="match status" value="1"/>
</dbReference>
<dbReference type="Proteomes" id="UP000229631">
    <property type="component" value="Unassembled WGS sequence"/>
</dbReference>
<dbReference type="AlphaFoldDB" id="A0A2M7BCK5"/>
<dbReference type="Gene3D" id="3.20.20.70">
    <property type="entry name" value="Aldolase class I"/>
    <property type="match status" value="1"/>
</dbReference>
<protein>
    <recommendedName>
        <fullName evidence="5">Ribulose-phosphate 3-epimerase</fullName>
    </recommendedName>
</protein>
<dbReference type="InterPro" id="IPR000056">
    <property type="entry name" value="Ribul_P_3_epim-like"/>
</dbReference>
<evidence type="ECO:0000256" key="2">
    <source>
        <dbReference type="ARBA" id="ARBA00023235"/>
    </source>
</evidence>
<accession>A0A2M7BCK5</accession>
<evidence type="ECO:0000256" key="1">
    <source>
        <dbReference type="ARBA" id="ARBA00022723"/>
    </source>
</evidence>
<name>A0A2M7BCK5_9BACT</name>
<reference evidence="4" key="1">
    <citation type="submission" date="2017-09" db="EMBL/GenBank/DDBJ databases">
        <title>Depth-based differentiation of microbial function through sediment-hosted aquifers and enrichment of novel symbionts in the deep terrestrial subsurface.</title>
        <authorList>
            <person name="Probst A.J."/>
            <person name="Ladd B."/>
            <person name="Jarett J.K."/>
            <person name="Geller-Mcgrath D.E."/>
            <person name="Sieber C.M.K."/>
            <person name="Emerson J.B."/>
            <person name="Anantharaman K."/>
            <person name="Thomas B.C."/>
            <person name="Malmstrom R."/>
            <person name="Stieglmeier M."/>
            <person name="Klingl A."/>
            <person name="Woyke T."/>
            <person name="Ryan C.M."/>
            <person name="Banfield J.F."/>
        </authorList>
    </citation>
    <scope>NUCLEOTIDE SEQUENCE [LARGE SCALE GENOMIC DNA]</scope>
</reference>
<dbReference type="GO" id="GO:0005975">
    <property type="term" value="P:carbohydrate metabolic process"/>
    <property type="evidence" value="ECO:0007669"/>
    <property type="project" value="InterPro"/>
</dbReference>
<gene>
    <name evidence="3" type="ORF">COS54_02325</name>
</gene>
<keyword evidence="2" id="KW-0413">Isomerase</keyword>
<proteinExistence type="predicted"/>
<dbReference type="InterPro" id="IPR011060">
    <property type="entry name" value="RibuloseP-bd_barrel"/>
</dbReference>
<keyword evidence="1" id="KW-0479">Metal-binding</keyword>